<dbReference type="RefSeq" id="WP_159372007.1">
    <property type="nucleotide sequence ID" value="NZ_CBDRNE010000029.1"/>
</dbReference>
<name>A0ABT6BY78_9ACTN</name>
<organism evidence="3 4">
    <name type="scientific">Gordonia hongkongensis</name>
    <dbReference type="NCBI Taxonomy" id="1701090"/>
    <lineage>
        <taxon>Bacteria</taxon>
        <taxon>Bacillati</taxon>
        <taxon>Actinomycetota</taxon>
        <taxon>Actinomycetes</taxon>
        <taxon>Mycobacteriales</taxon>
        <taxon>Gordoniaceae</taxon>
        <taxon>Gordonia</taxon>
    </lineage>
</organism>
<feature type="chain" id="PRO_5045447944" evidence="2">
    <location>
        <begin position="29"/>
        <end position="90"/>
    </location>
</feature>
<reference evidence="3" key="1">
    <citation type="journal article" date="2022" name="Data Brief">
        <title>Draft genome sequence data of Gordonia hongkongensis strain EUFUS-Z928 isolated from the octocoral Eunicea fusca.</title>
        <authorList>
            <person name="Sanchez-Suarez J."/>
            <person name="Diaz L."/>
            <person name="Melo-Bolivar J."/>
            <person name="Villamil L."/>
        </authorList>
    </citation>
    <scope>NUCLEOTIDE SEQUENCE</scope>
    <source>
        <strain evidence="3">EUFUS-Z928</strain>
    </source>
</reference>
<keyword evidence="4" id="KW-1185">Reference proteome</keyword>
<protein>
    <submittedName>
        <fullName evidence="3">Uncharacterized protein</fullName>
    </submittedName>
</protein>
<evidence type="ECO:0000256" key="2">
    <source>
        <dbReference type="SAM" id="SignalP"/>
    </source>
</evidence>
<sequence>MATTSTRLLAGAVLAAGLAGLGAGVATAATGPFVSDFGIHQVHGGATESQEPFTFTFGAEYGDPVDNDDFTRRGYGDPIGDAGQPKVFRP</sequence>
<gene>
    <name evidence="3" type="ORF">L2299_18475</name>
</gene>
<keyword evidence="2" id="KW-0732">Signal</keyword>
<accession>A0ABT6BY78</accession>
<dbReference type="EMBL" id="JAKJLQ010000017">
    <property type="protein sequence ID" value="MDF6103037.1"/>
    <property type="molecule type" value="Genomic_DNA"/>
</dbReference>
<comment type="caution">
    <text evidence="3">The sequence shown here is derived from an EMBL/GenBank/DDBJ whole genome shotgun (WGS) entry which is preliminary data.</text>
</comment>
<evidence type="ECO:0000313" key="4">
    <source>
        <dbReference type="Proteomes" id="UP001152308"/>
    </source>
</evidence>
<proteinExistence type="predicted"/>
<evidence type="ECO:0000256" key="1">
    <source>
        <dbReference type="SAM" id="MobiDB-lite"/>
    </source>
</evidence>
<feature type="region of interest" description="Disordered" evidence="1">
    <location>
        <begin position="67"/>
        <end position="90"/>
    </location>
</feature>
<feature type="signal peptide" evidence="2">
    <location>
        <begin position="1"/>
        <end position="28"/>
    </location>
</feature>
<evidence type="ECO:0000313" key="3">
    <source>
        <dbReference type="EMBL" id="MDF6103037.1"/>
    </source>
</evidence>
<reference evidence="3" key="2">
    <citation type="submission" date="2022-01" db="EMBL/GenBank/DDBJ databases">
        <authorList>
            <person name="Sanchez-Suarez J."/>
            <person name="Villamil L."/>
            <person name="Diaz L.E."/>
        </authorList>
    </citation>
    <scope>NUCLEOTIDE SEQUENCE</scope>
    <source>
        <strain evidence="3">EUFUS-Z928</strain>
    </source>
</reference>
<dbReference type="Proteomes" id="UP001152308">
    <property type="component" value="Unassembled WGS sequence"/>
</dbReference>